<organism evidence="1 2">
    <name type="scientific">Methylobacterium phyllostachyos</name>
    <dbReference type="NCBI Taxonomy" id="582672"/>
    <lineage>
        <taxon>Bacteria</taxon>
        <taxon>Pseudomonadati</taxon>
        <taxon>Pseudomonadota</taxon>
        <taxon>Alphaproteobacteria</taxon>
        <taxon>Hyphomicrobiales</taxon>
        <taxon>Methylobacteriaceae</taxon>
        <taxon>Methylobacterium</taxon>
    </lineage>
</organism>
<dbReference type="AlphaFoldDB" id="A0A1G9UAZ0"/>
<proteinExistence type="predicted"/>
<sequence>MTKKTPTTSELISRISRAPNVSLLVDAYDAAIEDSIVSVHRVKGTEWQVWHGGWSGFSGDFFEVRAHLAEDAEEILDRAAAAEIGSAPAMIQQQAQQQQACAAVVRTPSKVEVAKAEVARLEARCAVLREEKLPAYDLLRECRAERISAVSGELDACPGVCWTNEERAEVAAEEADARLDECIDDHHEACLNLREEQDEDDAAQACADLLDMIEGTEHLQSLVQASVDRAAAGLGSTTATQDSVEALRLHAADLRRQLAAMPMPVPMIQQVAQQQQANAGARLTVITNPTPPTHCSCCGRRLTDHVSVRHGIGPICRANSAAPTRDLFTTRSDYTVEDLLDVVLVVDLDRGGRSVSNDASGVIDDLRKAGLIRPGVPVVYRDSSGTWDQLRVKEGRFSGFSSVGVLTREEAIAWARAN</sequence>
<dbReference type="RefSeq" id="WP_091713800.1">
    <property type="nucleotide sequence ID" value="NZ_FNHS01000002.1"/>
</dbReference>
<reference evidence="2" key="1">
    <citation type="submission" date="2016-10" db="EMBL/GenBank/DDBJ databases">
        <authorList>
            <person name="Varghese N."/>
            <person name="Submissions S."/>
        </authorList>
    </citation>
    <scope>NUCLEOTIDE SEQUENCE [LARGE SCALE GENOMIC DNA]</scope>
    <source>
        <strain evidence="2">BL47</strain>
    </source>
</reference>
<dbReference type="OrthoDB" id="8001497at2"/>
<gene>
    <name evidence="1" type="ORF">SAMN05216360_102471</name>
</gene>
<name>A0A1G9UAZ0_9HYPH</name>
<protein>
    <submittedName>
        <fullName evidence="1">Uncharacterized protein</fullName>
    </submittedName>
</protein>
<dbReference type="STRING" id="582672.SAMN05216360_102471"/>
<evidence type="ECO:0000313" key="1">
    <source>
        <dbReference type="EMBL" id="SDM57012.1"/>
    </source>
</evidence>
<dbReference type="EMBL" id="FNHS01000002">
    <property type="protein sequence ID" value="SDM57012.1"/>
    <property type="molecule type" value="Genomic_DNA"/>
</dbReference>
<accession>A0A1G9UAZ0</accession>
<dbReference type="InterPro" id="IPR046053">
    <property type="entry name" value="DUF6011"/>
</dbReference>
<keyword evidence="2" id="KW-1185">Reference proteome</keyword>
<dbReference type="Proteomes" id="UP000198704">
    <property type="component" value="Unassembled WGS sequence"/>
</dbReference>
<evidence type="ECO:0000313" key="2">
    <source>
        <dbReference type="Proteomes" id="UP000198704"/>
    </source>
</evidence>
<dbReference type="Pfam" id="PF19474">
    <property type="entry name" value="DUF6011"/>
    <property type="match status" value="1"/>
</dbReference>